<keyword evidence="1" id="KW-0727">SH2 domain</keyword>
<reference evidence="2 3" key="1">
    <citation type="journal article" date="2022" name="Gigascience">
        <title>A chromosome-level genome assembly and annotation of the desert horned lizard, Phrynosoma platyrhinos, provides insight into chromosomal rearrangements among reptiles.</title>
        <authorList>
            <person name="Koochekian N."/>
            <person name="Ascanio A."/>
            <person name="Farleigh K."/>
            <person name="Card D.C."/>
            <person name="Schield D.R."/>
            <person name="Castoe T.A."/>
            <person name="Jezkova T."/>
        </authorList>
    </citation>
    <scope>NUCLEOTIDE SEQUENCE [LARGE SCALE GENOMIC DNA]</scope>
    <source>
        <strain evidence="2">NK-2021</strain>
    </source>
</reference>
<evidence type="ECO:0000256" key="1">
    <source>
        <dbReference type="ARBA" id="ARBA00022999"/>
    </source>
</evidence>
<dbReference type="EMBL" id="JAIPUX010001880">
    <property type="protein sequence ID" value="KAH0623440.1"/>
    <property type="molecule type" value="Genomic_DNA"/>
</dbReference>
<keyword evidence="3" id="KW-1185">Reference proteome</keyword>
<sequence length="73" mass="9092">MLQQILRDMYIDPELLAELNEEQKHVLFYKMREEQVRRWKENEERTKEEEAVLKRTVRLKQSKISQLLYDHDC</sequence>
<organism evidence="2 3">
    <name type="scientific">Phrynosoma platyrhinos</name>
    <name type="common">Desert horned lizard</name>
    <dbReference type="NCBI Taxonomy" id="52577"/>
    <lineage>
        <taxon>Eukaryota</taxon>
        <taxon>Metazoa</taxon>
        <taxon>Chordata</taxon>
        <taxon>Craniata</taxon>
        <taxon>Vertebrata</taxon>
        <taxon>Euteleostomi</taxon>
        <taxon>Lepidosauria</taxon>
        <taxon>Squamata</taxon>
        <taxon>Bifurcata</taxon>
        <taxon>Unidentata</taxon>
        <taxon>Episquamata</taxon>
        <taxon>Toxicofera</taxon>
        <taxon>Iguania</taxon>
        <taxon>Phrynosomatidae</taxon>
        <taxon>Phrynosomatinae</taxon>
        <taxon>Phrynosoma</taxon>
    </lineage>
</organism>
<dbReference type="PANTHER" id="PTHR14388">
    <property type="entry name" value="T CELL-SPECIFIC ADAPTER PROTEIN TSAD"/>
    <property type="match status" value="1"/>
</dbReference>
<comment type="caution">
    <text evidence="2">The sequence shown here is derived from an EMBL/GenBank/DDBJ whole genome shotgun (WGS) entry which is preliminary data.</text>
</comment>
<proteinExistence type="predicted"/>
<accession>A0ABQ7T137</accession>
<evidence type="ECO:0008006" key="4">
    <source>
        <dbReference type="Google" id="ProtNLM"/>
    </source>
</evidence>
<evidence type="ECO:0000313" key="2">
    <source>
        <dbReference type="EMBL" id="KAH0623440.1"/>
    </source>
</evidence>
<dbReference type="PANTHER" id="PTHR14388:SF7">
    <property type="entry name" value="SH2 DOMAIN-CONTAINING PROTEIN 4B"/>
    <property type="match status" value="1"/>
</dbReference>
<gene>
    <name evidence="2" type="ORF">JD844_006189</name>
</gene>
<dbReference type="Proteomes" id="UP000826234">
    <property type="component" value="Unassembled WGS sequence"/>
</dbReference>
<evidence type="ECO:0000313" key="3">
    <source>
        <dbReference type="Proteomes" id="UP000826234"/>
    </source>
</evidence>
<protein>
    <recommendedName>
        <fullName evidence="4">SH2 domain-containing protein 4A</fullName>
    </recommendedName>
</protein>
<name>A0ABQ7T137_PHRPL</name>